<evidence type="ECO:0000313" key="1">
    <source>
        <dbReference type="EMBL" id="OKH25092.1"/>
    </source>
</evidence>
<organism evidence="1 2">
    <name type="scientific">Chroogloeocystis siderophila 5.2 s.c.1</name>
    <dbReference type="NCBI Taxonomy" id="247279"/>
    <lineage>
        <taxon>Bacteria</taxon>
        <taxon>Bacillati</taxon>
        <taxon>Cyanobacteriota</taxon>
        <taxon>Cyanophyceae</taxon>
        <taxon>Oscillatoriophycideae</taxon>
        <taxon>Chroococcales</taxon>
        <taxon>Chroococcaceae</taxon>
        <taxon>Chroogloeocystis</taxon>
    </lineage>
</organism>
<proteinExistence type="predicted"/>
<name>A0A1U7HNB9_9CHRO</name>
<reference evidence="1 2" key="1">
    <citation type="submission" date="2016-11" db="EMBL/GenBank/DDBJ databases">
        <title>Draft Genome Sequences of Nine Cyanobacterial Strains from Diverse Habitats.</title>
        <authorList>
            <person name="Zhu T."/>
            <person name="Hou S."/>
            <person name="Lu X."/>
            <person name="Hess W.R."/>
        </authorList>
    </citation>
    <scope>NUCLEOTIDE SEQUENCE [LARGE SCALE GENOMIC DNA]</scope>
    <source>
        <strain evidence="1 2">5.2 s.c.1</strain>
    </source>
</reference>
<dbReference type="Proteomes" id="UP000185984">
    <property type="component" value="Unassembled WGS sequence"/>
</dbReference>
<gene>
    <name evidence="1" type="ORF">NIES1031_14720</name>
</gene>
<dbReference type="STRING" id="247279.NIES1031_14720"/>
<sequence length="243" mass="26598">MKTVVGNSWQISRRSLFTLAVVSGTLLTPLSVEISNAATPSAELLTQKTVSSATSLRIEDLPAGFEEIPSAFKPQIAAYLSDFVPLLTKQNLQINDYFVYVNRDTLEVVSGFTTTIPNQPLSLLRFDANLRQVAQPQYWQQLFTKLQPQISVAAKLLEHRPNRLNVGNSSAGATLAIGALNQKAQVDVGSFRRGNVGVFTAVMSLNRSTPQASLQDLATKLDNRIVQATANSRGQRSEVRVRN</sequence>
<evidence type="ECO:0000313" key="2">
    <source>
        <dbReference type="Proteomes" id="UP000185984"/>
    </source>
</evidence>
<keyword evidence="2" id="KW-1185">Reference proteome</keyword>
<dbReference type="RefSeq" id="WP_073550284.1">
    <property type="nucleotide sequence ID" value="NZ_CAWMVK010000003.1"/>
</dbReference>
<dbReference type="OrthoDB" id="461858at2"/>
<protein>
    <submittedName>
        <fullName evidence="1">Uncharacterized protein</fullName>
    </submittedName>
</protein>
<comment type="caution">
    <text evidence="1">The sequence shown here is derived from an EMBL/GenBank/DDBJ whole genome shotgun (WGS) entry which is preliminary data.</text>
</comment>
<dbReference type="AlphaFoldDB" id="A0A1U7HNB9"/>
<accession>A0A1U7HNB9</accession>
<dbReference type="EMBL" id="MRCC01000011">
    <property type="protein sequence ID" value="OKH25092.1"/>
    <property type="molecule type" value="Genomic_DNA"/>
</dbReference>